<proteinExistence type="predicted"/>
<dbReference type="Proteomes" id="UP000756346">
    <property type="component" value="Unassembled WGS sequence"/>
</dbReference>
<dbReference type="SUPFAM" id="SSF56112">
    <property type="entry name" value="Protein kinase-like (PK-like)"/>
    <property type="match status" value="1"/>
</dbReference>
<dbReference type="EMBL" id="JAGTJQ010000003">
    <property type="protein sequence ID" value="KAH7034795.1"/>
    <property type="molecule type" value="Genomic_DNA"/>
</dbReference>
<dbReference type="OrthoDB" id="411145at2759"/>
<name>A0A9P8YBA0_9PEZI</name>
<reference evidence="2" key="1">
    <citation type="journal article" date="2021" name="Nat. Commun.">
        <title>Genetic determinants of endophytism in the Arabidopsis root mycobiome.</title>
        <authorList>
            <person name="Mesny F."/>
            <person name="Miyauchi S."/>
            <person name="Thiergart T."/>
            <person name="Pickel B."/>
            <person name="Atanasova L."/>
            <person name="Karlsson M."/>
            <person name="Huettel B."/>
            <person name="Barry K.W."/>
            <person name="Haridas S."/>
            <person name="Chen C."/>
            <person name="Bauer D."/>
            <person name="Andreopoulos W."/>
            <person name="Pangilinan J."/>
            <person name="LaButti K."/>
            <person name="Riley R."/>
            <person name="Lipzen A."/>
            <person name="Clum A."/>
            <person name="Drula E."/>
            <person name="Henrissat B."/>
            <person name="Kohler A."/>
            <person name="Grigoriev I.V."/>
            <person name="Martin F.M."/>
            <person name="Hacquard S."/>
        </authorList>
    </citation>
    <scope>NUCLEOTIDE SEQUENCE</scope>
    <source>
        <strain evidence="2">MPI-CAGE-CH-0230</strain>
    </source>
</reference>
<dbReference type="InterPro" id="IPR002575">
    <property type="entry name" value="Aminoglycoside_PTrfase"/>
</dbReference>
<comment type="caution">
    <text evidence="2">The sequence shown here is derived from an EMBL/GenBank/DDBJ whole genome shotgun (WGS) entry which is preliminary data.</text>
</comment>
<evidence type="ECO:0000313" key="2">
    <source>
        <dbReference type="EMBL" id="KAH7034795.1"/>
    </source>
</evidence>
<dbReference type="RefSeq" id="XP_046014888.1">
    <property type="nucleotide sequence ID" value="XM_046153101.1"/>
</dbReference>
<protein>
    <recommendedName>
        <fullName evidence="1">Aminoglycoside phosphotransferase domain-containing protein</fullName>
    </recommendedName>
</protein>
<dbReference type="InterPro" id="IPR011009">
    <property type="entry name" value="Kinase-like_dom_sf"/>
</dbReference>
<sequence>MTRDRWLDTDGVASALLARAGHWLMWCRKYQTLWAGYGFICELKAADETRDDNGLGIPMILKLVTRPPAGQDGAEGEEDEGHLRKMFSYQVERHFYSSIAPRLRAEHGVAVAECIASTAGTPELDGPGAGEVKVNNSHNASDESILDGVVAVLMTDLRVEFPVPGEKRSELSERQVSATLDWLARFHGSTWAQSRKEELTELVLPPLQEFERRKTRRGSGNGGQETVGGTNKLWLNGGYTYLATRRKEFSSLLDQLDDGEAEWAQALCRPLQRGATEGPCVAEMVAHVLTPRGDRDYETLIHGDVKSENLYTTSEHDRVAFFDFQYVGLGLGVCDLAKLFTCSVPLELLIGGGVDRSKARAMIGHELSMEKGEEALLREYHGLLLKEDATAGAEGTRQYDWDLFVRHWETALVDWHRFQVSWGQWGNVDWLEARVRAILRDEGWRMWLQAEYDKSKSS</sequence>
<gene>
    <name evidence="2" type="ORF">B0I36DRAFT_316967</name>
</gene>
<dbReference type="Pfam" id="PF01636">
    <property type="entry name" value="APH"/>
    <property type="match status" value="1"/>
</dbReference>
<evidence type="ECO:0000259" key="1">
    <source>
        <dbReference type="Pfam" id="PF01636"/>
    </source>
</evidence>
<dbReference type="GeneID" id="70182647"/>
<keyword evidence="3" id="KW-1185">Reference proteome</keyword>
<evidence type="ECO:0000313" key="3">
    <source>
        <dbReference type="Proteomes" id="UP000756346"/>
    </source>
</evidence>
<feature type="domain" description="Aminoglycoside phosphotransferase" evidence="1">
    <location>
        <begin position="248"/>
        <end position="340"/>
    </location>
</feature>
<dbReference type="Gene3D" id="3.90.1200.10">
    <property type="match status" value="1"/>
</dbReference>
<organism evidence="2 3">
    <name type="scientific">Microdochium trichocladiopsis</name>
    <dbReference type="NCBI Taxonomy" id="1682393"/>
    <lineage>
        <taxon>Eukaryota</taxon>
        <taxon>Fungi</taxon>
        <taxon>Dikarya</taxon>
        <taxon>Ascomycota</taxon>
        <taxon>Pezizomycotina</taxon>
        <taxon>Sordariomycetes</taxon>
        <taxon>Xylariomycetidae</taxon>
        <taxon>Xylariales</taxon>
        <taxon>Microdochiaceae</taxon>
        <taxon>Microdochium</taxon>
    </lineage>
</organism>
<accession>A0A9P8YBA0</accession>
<dbReference type="AlphaFoldDB" id="A0A9P8YBA0"/>